<dbReference type="EMBL" id="JARKIE010000032">
    <property type="protein sequence ID" value="KAJ7697050.1"/>
    <property type="molecule type" value="Genomic_DNA"/>
</dbReference>
<evidence type="ECO:0000313" key="2">
    <source>
        <dbReference type="Proteomes" id="UP001221757"/>
    </source>
</evidence>
<feature type="non-terminal residue" evidence="1">
    <location>
        <position position="73"/>
    </location>
</feature>
<evidence type="ECO:0000313" key="1">
    <source>
        <dbReference type="EMBL" id="KAJ7697050.1"/>
    </source>
</evidence>
<accession>A0AAD7GJ23</accession>
<sequence length="73" mass="8437">HLKFNNTIAKAVAELNLPKEHDPSVYRFHADLFLSGFECIVLILRKVLTTYYPTLHLELVRYVVHPGRGGYKL</sequence>
<comment type="caution">
    <text evidence="1">The sequence shown here is derived from an EMBL/GenBank/DDBJ whole genome shotgun (WGS) entry which is preliminary data.</text>
</comment>
<dbReference type="Proteomes" id="UP001221757">
    <property type="component" value="Unassembled WGS sequence"/>
</dbReference>
<keyword evidence="2" id="KW-1185">Reference proteome</keyword>
<feature type="non-terminal residue" evidence="1">
    <location>
        <position position="1"/>
    </location>
</feature>
<organism evidence="1 2">
    <name type="scientific">Mycena rosella</name>
    <name type="common">Pink bonnet</name>
    <name type="synonym">Agaricus rosellus</name>
    <dbReference type="NCBI Taxonomy" id="1033263"/>
    <lineage>
        <taxon>Eukaryota</taxon>
        <taxon>Fungi</taxon>
        <taxon>Dikarya</taxon>
        <taxon>Basidiomycota</taxon>
        <taxon>Agaricomycotina</taxon>
        <taxon>Agaricomycetes</taxon>
        <taxon>Agaricomycetidae</taxon>
        <taxon>Agaricales</taxon>
        <taxon>Marasmiineae</taxon>
        <taxon>Mycenaceae</taxon>
        <taxon>Mycena</taxon>
    </lineage>
</organism>
<dbReference type="AlphaFoldDB" id="A0AAD7GJ23"/>
<gene>
    <name evidence="1" type="ORF">B0H17DRAFT_908801</name>
</gene>
<protein>
    <submittedName>
        <fullName evidence="1">Uncharacterized protein</fullName>
    </submittedName>
</protein>
<proteinExistence type="predicted"/>
<reference evidence="1" key="1">
    <citation type="submission" date="2023-03" db="EMBL/GenBank/DDBJ databases">
        <title>Massive genome expansion in bonnet fungi (Mycena s.s.) driven by repeated elements and novel gene families across ecological guilds.</title>
        <authorList>
            <consortium name="Lawrence Berkeley National Laboratory"/>
            <person name="Harder C.B."/>
            <person name="Miyauchi S."/>
            <person name="Viragh M."/>
            <person name="Kuo A."/>
            <person name="Thoen E."/>
            <person name="Andreopoulos B."/>
            <person name="Lu D."/>
            <person name="Skrede I."/>
            <person name="Drula E."/>
            <person name="Henrissat B."/>
            <person name="Morin E."/>
            <person name="Kohler A."/>
            <person name="Barry K."/>
            <person name="LaButti K."/>
            <person name="Morin E."/>
            <person name="Salamov A."/>
            <person name="Lipzen A."/>
            <person name="Mereny Z."/>
            <person name="Hegedus B."/>
            <person name="Baldrian P."/>
            <person name="Stursova M."/>
            <person name="Weitz H."/>
            <person name="Taylor A."/>
            <person name="Grigoriev I.V."/>
            <person name="Nagy L.G."/>
            <person name="Martin F."/>
            <person name="Kauserud H."/>
        </authorList>
    </citation>
    <scope>NUCLEOTIDE SEQUENCE</scope>
    <source>
        <strain evidence="1">CBHHK067</strain>
    </source>
</reference>
<name>A0AAD7GJ23_MYCRO</name>